<keyword evidence="2" id="KW-1185">Reference proteome</keyword>
<comment type="caution">
    <text evidence="1">The sequence shown here is derived from an EMBL/GenBank/DDBJ whole genome shotgun (WGS) entry which is preliminary data.</text>
</comment>
<protein>
    <submittedName>
        <fullName evidence="1">Uncharacterized protein</fullName>
    </submittedName>
</protein>
<dbReference type="EMBL" id="JBBPIX010000011">
    <property type="protein sequence ID" value="MEK6466100.1"/>
    <property type="molecule type" value="Genomic_DNA"/>
</dbReference>
<gene>
    <name evidence="1" type="ORF">WG925_20365</name>
</gene>
<dbReference type="RefSeq" id="WP_346103183.1">
    <property type="nucleotide sequence ID" value="NZ_BAAAOD010000019.1"/>
</dbReference>
<reference evidence="1 2" key="1">
    <citation type="submission" date="2024-03" db="EMBL/GenBank/DDBJ databases">
        <title>Draft genome sequence of Pseudonocardia carboxydivorans JCM 14827.</title>
        <authorList>
            <person name="Duangmal K."/>
        </authorList>
    </citation>
    <scope>NUCLEOTIDE SEQUENCE [LARGE SCALE GENOMIC DNA]</scope>
    <source>
        <strain evidence="1 2">JCM 14827</strain>
    </source>
</reference>
<accession>A0ABU9AI35</accession>
<proteinExistence type="predicted"/>
<dbReference type="Proteomes" id="UP001367513">
    <property type="component" value="Unassembled WGS sequence"/>
</dbReference>
<evidence type="ECO:0000313" key="1">
    <source>
        <dbReference type="EMBL" id="MEK6466100.1"/>
    </source>
</evidence>
<sequence>MSIRDGEGAVVGTGSLGPGVSGPAGWSGWSDSCTFAFSVDDVPAGSEYYRVTVGSDTSETLFSRSELQASGAHITY</sequence>
<organism evidence="1 2">
    <name type="scientific">Pseudonocardia alni subsp. carboxydivorans</name>
    <dbReference type="NCBI Taxonomy" id="415010"/>
    <lineage>
        <taxon>Bacteria</taxon>
        <taxon>Bacillati</taxon>
        <taxon>Actinomycetota</taxon>
        <taxon>Actinomycetes</taxon>
        <taxon>Pseudonocardiales</taxon>
        <taxon>Pseudonocardiaceae</taxon>
        <taxon>Pseudonocardia</taxon>
    </lineage>
</organism>
<name>A0ABU9AI35_PSEA5</name>
<evidence type="ECO:0000313" key="2">
    <source>
        <dbReference type="Proteomes" id="UP001367513"/>
    </source>
</evidence>